<dbReference type="InterPro" id="IPR005788">
    <property type="entry name" value="PDI_thioredoxin-like_dom"/>
</dbReference>
<dbReference type="InterPro" id="IPR036249">
    <property type="entry name" value="Thioredoxin-like_sf"/>
</dbReference>
<evidence type="ECO:0000256" key="3">
    <source>
        <dbReference type="ARBA" id="ARBA00012723"/>
    </source>
</evidence>
<dbReference type="HOGENOM" id="CLU_038617_1_1_1"/>
<comment type="caution">
    <text evidence="12">The sequence shown here is derived from an EMBL/GenBank/DDBJ whole genome shotgun (WGS) entry which is preliminary data.</text>
</comment>
<dbReference type="CDD" id="cd02998">
    <property type="entry name" value="PDI_a_ERp38"/>
    <property type="match status" value="2"/>
</dbReference>
<dbReference type="PANTHER" id="PTHR45672:SF11">
    <property type="entry name" value="PROTEIN DISULFIDE-ISOMERASE C17H9.14C"/>
    <property type="match status" value="1"/>
</dbReference>
<evidence type="ECO:0000256" key="1">
    <source>
        <dbReference type="ARBA" id="ARBA00001182"/>
    </source>
</evidence>
<evidence type="ECO:0000256" key="2">
    <source>
        <dbReference type="ARBA" id="ARBA00006347"/>
    </source>
</evidence>
<dbReference type="Pfam" id="PF07749">
    <property type="entry name" value="ERp29"/>
    <property type="match status" value="1"/>
</dbReference>
<organism evidence="12 13">
    <name type="scientific">Trichophyton interdigitale (strain MR816)</name>
    <dbReference type="NCBI Taxonomy" id="1215338"/>
    <lineage>
        <taxon>Eukaryota</taxon>
        <taxon>Fungi</taxon>
        <taxon>Dikarya</taxon>
        <taxon>Ascomycota</taxon>
        <taxon>Pezizomycotina</taxon>
        <taxon>Eurotiomycetes</taxon>
        <taxon>Eurotiomycetidae</taxon>
        <taxon>Onygenales</taxon>
        <taxon>Arthrodermataceae</taxon>
        <taxon>Trichophyton</taxon>
    </lineage>
</organism>
<keyword evidence="5" id="KW-0677">Repeat</keyword>
<dbReference type="OMA" id="FINEHAG"/>
<dbReference type="EC" id="5.3.4.1" evidence="3"/>
<comment type="catalytic activity">
    <reaction evidence="1">
        <text>Catalyzes the rearrangement of -S-S- bonds in proteins.</text>
        <dbReference type="EC" id="5.3.4.1"/>
    </reaction>
</comment>
<dbReference type="Proteomes" id="UP000024533">
    <property type="component" value="Unassembled WGS sequence"/>
</dbReference>
<dbReference type="PANTHER" id="PTHR45672">
    <property type="entry name" value="PROTEIN DISULFIDE-ISOMERASE C17H9.14C-RELATED"/>
    <property type="match status" value="1"/>
</dbReference>
<dbReference type="PROSITE" id="PS51352">
    <property type="entry name" value="THIOREDOXIN_2"/>
    <property type="match status" value="2"/>
</dbReference>
<protein>
    <recommendedName>
        <fullName evidence="3">protein disulfide-isomerase</fullName>
        <ecNumber evidence="3">5.3.4.1</ecNumber>
    </recommendedName>
</protein>
<dbReference type="Gene3D" id="3.40.30.10">
    <property type="entry name" value="Glutaredoxin"/>
    <property type="match status" value="2"/>
</dbReference>
<dbReference type="GO" id="GO:0005783">
    <property type="term" value="C:endoplasmic reticulum"/>
    <property type="evidence" value="ECO:0007669"/>
    <property type="project" value="InterPro"/>
</dbReference>
<dbReference type="InterPro" id="IPR036356">
    <property type="entry name" value="ERp29_C_sf"/>
</dbReference>
<evidence type="ECO:0000256" key="6">
    <source>
        <dbReference type="ARBA" id="ARBA00023157"/>
    </source>
</evidence>
<name>A0A059JDD1_TRIIM</name>
<dbReference type="EMBL" id="AOKY01000180">
    <property type="protein sequence ID" value="KDB25789.1"/>
    <property type="molecule type" value="Genomic_DNA"/>
</dbReference>
<accession>A0A059JDD1</accession>
<dbReference type="CDD" id="cd00238">
    <property type="entry name" value="ERp29c"/>
    <property type="match status" value="1"/>
</dbReference>
<sequence>MARLSYLLIASLSVFNGVLASKSAVLDLTPKNFDDVVLKSGKPGLVEFFAPWCGHCKNLAPVYEELGHAFGASSEKVYIAKVDADAHRPLGKRFGVQGFPTLKWFDGKSDKPEDYSGGRDLESLSEFVASKTGLKPRLKKAQPSEVMMLTDSTFDKTIGGDKDVFVAFTAPWCGHCKTLAPIWETLATDFILEPNVIVAKVDAEAENSKATAKANGVASYPTIKFFPRGSKEAVAYTGGRTEKDFVDFLNEKCGTHREAGGGLNDKAGTIEVLDAIVAKYISGTSFEPMVKEIKEAAGTLSAKYADYYVKAGNKLQENAEYAQKELARLQRILNKGNLTPEKIDDLVSRSNVLRRFMGEEKAKDEL</sequence>
<dbReference type="STRING" id="1215338.A0A059JDD1"/>
<dbReference type="PROSITE" id="PS00194">
    <property type="entry name" value="THIOREDOXIN_1"/>
    <property type="match status" value="2"/>
</dbReference>
<dbReference type="NCBIfam" id="TIGR01126">
    <property type="entry name" value="pdi_dom"/>
    <property type="match status" value="2"/>
</dbReference>
<evidence type="ECO:0000313" key="13">
    <source>
        <dbReference type="Proteomes" id="UP000024533"/>
    </source>
</evidence>
<dbReference type="InterPro" id="IPR013766">
    <property type="entry name" value="Thioredoxin_domain"/>
</dbReference>
<dbReference type="Pfam" id="PF00085">
    <property type="entry name" value="Thioredoxin"/>
    <property type="match status" value="2"/>
</dbReference>
<evidence type="ECO:0000256" key="10">
    <source>
        <dbReference type="SAM" id="SignalP"/>
    </source>
</evidence>
<feature type="signal peptide" evidence="10">
    <location>
        <begin position="1"/>
        <end position="20"/>
    </location>
</feature>
<evidence type="ECO:0000256" key="9">
    <source>
        <dbReference type="RuleBase" id="RU004208"/>
    </source>
</evidence>
<evidence type="ECO:0000256" key="5">
    <source>
        <dbReference type="ARBA" id="ARBA00022737"/>
    </source>
</evidence>
<dbReference type="InterPro" id="IPR011679">
    <property type="entry name" value="ERp29_C"/>
</dbReference>
<feature type="chain" id="PRO_5005405496" description="protein disulfide-isomerase" evidence="10">
    <location>
        <begin position="21"/>
        <end position="366"/>
    </location>
</feature>
<dbReference type="InterPro" id="IPR017937">
    <property type="entry name" value="Thioredoxin_CS"/>
</dbReference>
<evidence type="ECO:0000313" key="12">
    <source>
        <dbReference type="EMBL" id="KDB25789.1"/>
    </source>
</evidence>
<keyword evidence="13" id="KW-1185">Reference proteome</keyword>
<proteinExistence type="inferred from homology"/>
<dbReference type="InterPro" id="IPR051063">
    <property type="entry name" value="PDI"/>
</dbReference>
<keyword evidence="8" id="KW-0676">Redox-active center</keyword>
<evidence type="ECO:0000256" key="7">
    <source>
        <dbReference type="ARBA" id="ARBA00023235"/>
    </source>
</evidence>
<feature type="domain" description="Thioredoxin" evidence="11">
    <location>
        <begin position="136"/>
        <end position="254"/>
    </location>
</feature>
<comment type="similarity">
    <text evidence="2 9">Belongs to the protein disulfide isomerase family.</text>
</comment>
<evidence type="ECO:0000256" key="8">
    <source>
        <dbReference type="ARBA" id="ARBA00023284"/>
    </source>
</evidence>
<dbReference type="Gene3D" id="1.20.1150.12">
    <property type="entry name" value="Endoplasmic reticulum resident protein 29, C-terminal domain"/>
    <property type="match status" value="1"/>
</dbReference>
<gene>
    <name evidence="12" type="ORF">H109_02418</name>
</gene>
<dbReference type="FunFam" id="3.40.30.10:FF:000032">
    <property type="entry name" value="Protein disulfide-isomerase A6 homolog"/>
    <property type="match status" value="1"/>
</dbReference>
<dbReference type="GO" id="GO:0006457">
    <property type="term" value="P:protein folding"/>
    <property type="evidence" value="ECO:0007669"/>
    <property type="project" value="TreeGrafter"/>
</dbReference>
<dbReference type="OrthoDB" id="10264505at2759"/>
<keyword evidence="4 10" id="KW-0732">Signal</keyword>
<dbReference type="AlphaFoldDB" id="A0A059JDD1"/>
<dbReference type="PRINTS" id="PR00421">
    <property type="entry name" value="THIOREDOXIN"/>
</dbReference>
<evidence type="ECO:0000256" key="4">
    <source>
        <dbReference type="ARBA" id="ARBA00022729"/>
    </source>
</evidence>
<keyword evidence="7 12" id="KW-0413">Isomerase</keyword>
<feature type="domain" description="Thioredoxin" evidence="11">
    <location>
        <begin position="14"/>
        <end position="133"/>
    </location>
</feature>
<evidence type="ECO:0000259" key="11">
    <source>
        <dbReference type="PROSITE" id="PS51352"/>
    </source>
</evidence>
<reference evidence="12 13" key="1">
    <citation type="submission" date="2014-02" db="EMBL/GenBank/DDBJ databases">
        <title>The Genome Sequence of Trichophyton interdigitale MR816.</title>
        <authorList>
            <consortium name="The Broad Institute Genomics Platform"/>
            <person name="Cuomo C.A."/>
            <person name="White T.C."/>
            <person name="Graser Y."/>
            <person name="Martinez-Rossi N."/>
            <person name="Heitman J."/>
            <person name="Young S.K."/>
            <person name="Zeng Q."/>
            <person name="Gargeya S."/>
            <person name="Abouelleil A."/>
            <person name="Alvarado L."/>
            <person name="Chapman S.B."/>
            <person name="Gainer-Dewar J."/>
            <person name="Goldberg J."/>
            <person name="Griggs A."/>
            <person name="Gujja S."/>
            <person name="Hansen M."/>
            <person name="Howarth C."/>
            <person name="Imamovic A."/>
            <person name="Larimer J."/>
            <person name="Martinez D."/>
            <person name="Murphy C."/>
            <person name="Pearson M.D."/>
            <person name="Persinoti G."/>
            <person name="Poon T."/>
            <person name="Priest M."/>
            <person name="Roberts A.D."/>
            <person name="Saif S."/>
            <person name="Shea T.D."/>
            <person name="Sykes S.N."/>
            <person name="Wortman J."/>
            <person name="Nusbaum C."/>
            <person name="Birren B."/>
        </authorList>
    </citation>
    <scope>NUCLEOTIDE SEQUENCE [LARGE SCALE GENOMIC DNA]</scope>
    <source>
        <strain evidence="12 13">MR816</strain>
    </source>
</reference>
<dbReference type="SUPFAM" id="SSF47933">
    <property type="entry name" value="ERP29 C domain-like"/>
    <property type="match status" value="1"/>
</dbReference>
<keyword evidence="6" id="KW-1015">Disulfide bond</keyword>
<dbReference type="SUPFAM" id="SSF52833">
    <property type="entry name" value="Thioredoxin-like"/>
    <property type="match status" value="2"/>
</dbReference>
<dbReference type="GO" id="GO:0003756">
    <property type="term" value="F:protein disulfide isomerase activity"/>
    <property type="evidence" value="ECO:0007669"/>
    <property type="project" value="UniProtKB-EC"/>
</dbReference>